<dbReference type="InterPro" id="IPR027417">
    <property type="entry name" value="P-loop_NTPase"/>
</dbReference>
<dbReference type="EMBL" id="CP010519">
    <property type="protein sequence ID" value="AJE82009.1"/>
    <property type="molecule type" value="Genomic_DNA"/>
</dbReference>
<evidence type="ECO:0000313" key="4">
    <source>
        <dbReference type="Proteomes" id="UP000031523"/>
    </source>
</evidence>
<feature type="compositionally biased region" description="Gly residues" evidence="1">
    <location>
        <begin position="511"/>
        <end position="524"/>
    </location>
</feature>
<dbReference type="InterPro" id="IPR020568">
    <property type="entry name" value="Ribosomal_Su5_D2-typ_SF"/>
</dbReference>
<dbReference type="PANTHER" id="PTHR32039">
    <property type="entry name" value="MAGNESIUM-CHELATASE SUBUNIT CHLI"/>
    <property type="match status" value="1"/>
</dbReference>
<dbReference type="InterPro" id="IPR045006">
    <property type="entry name" value="CHLI-like"/>
</dbReference>
<organism evidence="3 4">
    <name type="scientific">Streptomyces albus (strain ATCC 21838 / DSM 41398 / FERM P-419 / JCM 4703 / NBRC 107858)</name>
    <dbReference type="NCBI Taxonomy" id="1081613"/>
    <lineage>
        <taxon>Bacteria</taxon>
        <taxon>Bacillati</taxon>
        <taxon>Actinomycetota</taxon>
        <taxon>Actinomycetes</taxon>
        <taxon>Kitasatosporales</taxon>
        <taxon>Streptomycetaceae</taxon>
        <taxon>Streptomyces</taxon>
    </lineage>
</organism>
<feature type="compositionally biased region" description="Basic residues" evidence="1">
    <location>
        <begin position="680"/>
        <end position="699"/>
    </location>
</feature>
<dbReference type="KEGG" id="sals:SLNWT_1633"/>
<dbReference type="SUPFAM" id="SSF52540">
    <property type="entry name" value="P-loop containing nucleoside triphosphate hydrolases"/>
    <property type="match status" value="1"/>
</dbReference>
<feature type="region of interest" description="Disordered" evidence="1">
    <location>
        <begin position="602"/>
        <end position="626"/>
    </location>
</feature>
<dbReference type="Gene3D" id="3.40.50.300">
    <property type="entry name" value="P-loop containing nucleotide triphosphate hydrolases"/>
    <property type="match status" value="1"/>
</dbReference>
<dbReference type="InterPro" id="IPR000523">
    <property type="entry name" value="Mg_chelatse_chII-like_cat_dom"/>
</dbReference>
<dbReference type="Gene3D" id="3.30.230.10">
    <property type="match status" value="1"/>
</dbReference>
<reference evidence="3 4" key="1">
    <citation type="submission" date="2015-01" db="EMBL/GenBank/DDBJ databases">
        <title>Enhanced salinomycin production by adjusting the supply of polyketide extender units in Streptomyce albus DSM 41398.</title>
        <authorList>
            <person name="Lu C."/>
        </authorList>
    </citation>
    <scope>NUCLEOTIDE SEQUENCE [LARGE SCALE GENOMIC DNA]</scope>
    <source>
        <strain evidence="4">ATCC 21838 / DSM 41398 / FERM P-419 / JCM 4703 / NBRC 107858</strain>
    </source>
</reference>
<feature type="region of interest" description="Disordered" evidence="1">
    <location>
        <begin position="639"/>
        <end position="734"/>
    </location>
</feature>
<evidence type="ECO:0000313" key="3">
    <source>
        <dbReference type="EMBL" id="AJE82009.1"/>
    </source>
</evidence>
<dbReference type="Pfam" id="PF13541">
    <property type="entry name" value="ChlI"/>
    <property type="match status" value="1"/>
</dbReference>
<protein>
    <recommendedName>
        <fullName evidence="2">Magnesium chelatase ChlI-like catalytic domain-containing protein</fullName>
    </recommendedName>
</protein>
<dbReference type="Pfam" id="PF01078">
    <property type="entry name" value="Mg_chelatase"/>
    <property type="match status" value="1"/>
</dbReference>
<gene>
    <name evidence="3" type="ORF">SLNWT_1633</name>
</gene>
<dbReference type="SUPFAM" id="SSF54211">
    <property type="entry name" value="Ribosomal protein S5 domain 2-like"/>
    <property type="match status" value="1"/>
</dbReference>
<feature type="compositionally biased region" description="Basic and acidic residues" evidence="1">
    <location>
        <begin position="438"/>
        <end position="453"/>
    </location>
</feature>
<dbReference type="GO" id="GO:0005524">
    <property type="term" value="F:ATP binding"/>
    <property type="evidence" value="ECO:0007669"/>
    <property type="project" value="InterPro"/>
</dbReference>
<evidence type="ECO:0000256" key="1">
    <source>
        <dbReference type="SAM" id="MobiDB-lite"/>
    </source>
</evidence>
<feature type="compositionally biased region" description="Basic and acidic residues" evidence="1">
    <location>
        <begin position="540"/>
        <end position="550"/>
    </location>
</feature>
<accession>A0A0B5EKF6</accession>
<feature type="region of interest" description="Disordered" evidence="1">
    <location>
        <begin position="511"/>
        <end position="563"/>
    </location>
</feature>
<dbReference type="AlphaFoldDB" id="A0A0B5EKF6"/>
<dbReference type="Proteomes" id="UP000031523">
    <property type="component" value="Chromosome"/>
</dbReference>
<evidence type="ECO:0000259" key="2">
    <source>
        <dbReference type="Pfam" id="PF01078"/>
    </source>
</evidence>
<keyword evidence="4" id="KW-1185">Reference proteome</keyword>
<dbReference type="PANTHER" id="PTHR32039:SF7">
    <property type="entry name" value="COMPETENCE PROTEIN COMM"/>
    <property type="match status" value="1"/>
</dbReference>
<name>A0A0B5EKF6_STRA4</name>
<feature type="region of interest" description="Disordered" evidence="1">
    <location>
        <begin position="411"/>
        <end position="460"/>
    </location>
</feature>
<feature type="compositionally biased region" description="Basic and acidic residues" evidence="1">
    <location>
        <begin position="650"/>
        <end position="679"/>
    </location>
</feature>
<proteinExistence type="predicted"/>
<dbReference type="InterPro" id="IPR014721">
    <property type="entry name" value="Ribsml_uS5_D2-typ_fold_subgr"/>
</dbReference>
<feature type="domain" description="Magnesium chelatase ChlI-like catalytic" evidence="2">
    <location>
        <begin position="212"/>
        <end position="367"/>
    </location>
</feature>
<sequence>MGFARACSVALVGVEGVVIEVQADLEPGVAAFTLVGLPDKSLSESRDRVRAAVVNSGAEWPQKKLTIGLSPASVPKSGSGFDLAVASAVLAAAGRLDPRALTDIVMIGELGLDGRVRPVRGILPAVLAAADAGCRQVVVPESAAAEAALVPGVSVLGVRSLRQLIAVLNDEPVPEETQDPEALPATTLTGGTGLAALGTGLGNTAHGRRGHDLADIVGQHTARLAMEVAAAGGHHVLWTGPPGAGKTMLAERMPTLMPPLTREESLEVTAVHSIAGILPPGKPLIDTAPYCAPHHSATMQSLVGGGHGVARPGAVSLAHRGLLFLDEAPEFSGHALDALRQPLESGHVVIARAAGVVRLPAKFLMIVRYAVVNMSAATVPLHVDLGLAGVLHPPRAAASAYGRRRVRGPGSVGRVVGRARRPGRAAVSDQPGGRVRRRAEQHLRHGAERESAEHAGCGRPRPAGVLELPVVQPSRYGFAYGRTCTTAYMAGGDAGGPGGLRAVATQGPGRAAGGGLDMGPGGVHGQRVLPLGDLAGPRPGESDRAADGDRPGPGSRAARTAGPGGVFARRASAGCEVAAAGVLPAVAGRGDSRVRPGRTALAAVPGPLRGPELGLQRPDGPHRDASGRAEFADLVRAAGGRAGTAQRPHPAAERRRQERLGPRDLRPRSDAEGRMGVRRDRPHRGRRGRSRPRSLRRRPIAAGGRGPGPRRGPARRPVGAGGQAGATREAAPVR</sequence>